<feature type="compositionally biased region" description="Gly residues" evidence="5">
    <location>
        <begin position="20"/>
        <end position="30"/>
    </location>
</feature>
<evidence type="ECO:0000256" key="1">
    <source>
        <dbReference type="ARBA" id="ARBA00004167"/>
    </source>
</evidence>
<reference evidence="8" key="1">
    <citation type="submission" date="2015-02" db="EMBL/GenBank/DDBJ databases">
        <authorList>
            <person name="Chooi Y.-H."/>
        </authorList>
    </citation>
    <scope>NUCLEOTIDE SEQUENCE [LARGE SCALE GENOMIC DNA]</scope>
    <source>
        <strain evidence="8">strain Y</strain>
    </source>
</reference>
<gene>
    <name evidence="7" type="ORF">YBN1229_v1_3256</name>
</gene>
<proteinExistence type="predicted"/>
<dbReference type="Proteomes" id="UP000033187">
    <property type="component" value="Chromosome 1"/>
</dbReference>
<feature type="compositionally biased region" description="Basic and acidic residues" evidence="5">
    <location>
        <begin position="1"/>
        <end position="18"/>
    </location>
</feature>
<accession>A0A0D6JIN7</accession>
<evidence type="ECO:0008006" key="9">
    <source>
        <dbReference type="Google" id="ProtNLM"/>
    </source>
</evidence>
<organism evidence="7 8">
    <name type="scientific">Candidatus Filomicrobium marinum</name>
    <dbReference type="NCBI Taxonomy" id="1608628"/>
    <lineage>
        <taxon>Bacteria</taxon>
        <taxon>Pseudomonadati</taxon>
        <taxon>Pseudomonadota</taxon>
        <taxon>Alphaproteobacteria</taxon>
        <taxon>Hyphomicrobiales</taxon>
        <taxon>Hyphomicrobiaceae</taxon>
        <taxon>Filomicrobium</taxon>
    </lineage>
</organism>
<dbReference type="PANTHER" id="PTHR30168:SF0">
    <property type="entry name" value="INNER MEMBRANE PROTEIN"/>
    <property type="match status" value="1"/>
</dbReference>
<dbReference type="AlphaFoldDB" id="A0A0D6JIN7"/>
<keyword evidence="8" id="KW-1185">Reference proteome</keyword>
<dbReference type="EMBL" id="LN829119">
    <property type="protein sequence ID" value="CPR21823.1"/>
    <property type="molecule type" value="Genomic_DNA"/>
</dbReference>
<sequence length="329" mass="36142">MRYDEQDRQSSNVEDRRGRGGGGFRMPGGRRGIRIPIGGRGGFSITTLLIIGAIMLLFGINPLELLTGGGGNGRINFPDIPQMPQTQDVNRRTADRSPLDIPGLPGTEPKSESNDEMKVFISRVLADTEDVWARVFKSFGRQYQDPQLVLFSGGTQTACGMGMSAMGPFYCPLDQKIYVDLAFYDQLKRRFNAPGDFAQAYVIAHEVGHHVQTLLGIAEKVQQAKRGMGERESNALQVRMELQADCLAGVWANLNDQLKNRLEAGDIEEGLNAASQIGDDMIQRRQQGYVVPDAFTHGSAAQRVRWFKTGFSSGKMQACDTFGASSDSL</sequence>
<evidence type="ECO:0000313" key="8">
    <source>
        <dbReference type="Proteomes" id="UP000033187"/>
    </source>
</evidence>
<feature type="transmembrane region" description="Helical" evidence="6">
    <location>
        <begin position="41"/>
        <end position="60"/>
    </location>
</feature>
<keyword evidence="2 6" id="KW-0812">Transmembrane</keyword>
<keyword evidence="3 6" id="KW-1133">Transmembrane helix</keyword>
<dbReference type="GO" id="GO:0016020">
    <property type="term" value="C:membrane"/>
    <property type="evidence" value="ECO:0007669"/>
    <property type="project" value="UniProtKB-SubCell"/>
</dbReference>
<feature type="region of interest" description="Disordered" evidence="5">
    <location>
        <begin position="1"/>
        <end position="31"/>
    </location>
</feature>
<evidence type="ECO:0000256" key="5">
    <source>
        <dbReference type="SAM" id="MobiDB-lite"/>
    </source>
</evidence>
<keyword evidence="4 6" id="KW-0472">Membrane</keyword>
<dbReference type="OrthoDB" id="9774900at2"/>
<evidence type="ECO:0000313" key="7">
    <source>
        <dbReference type="EMBL" id="CPR21823.1"/>
    </source>
</evidence>
<dbReference type="Pfam" id="PF04228">
    <property type="entry name" value="Zn_peptidase"/>
    <property type="match status" value="1"/>
</dbReference>
<evidence type="ECO:0000256" key="3">
    <source>
        <dbReference type="ARBA" id="ARBA00022989"/>
    </source>
</evidence>
<dbReference type="KEGG" id="fiy:BN1229_v1_3256"/>
<protein>
    <recommendedName>
        <fullName evidence="9">Metalloprotease</fullName>
    </recommendedName>
</protein>
<feature type="region of interest" description="Disordered" evidence="5">
    <location>
        <begin position="76"/>
        <end position="113"/>
    </location>
</feature>
<name>A0A0D6JIN7_9HYPH</name>
<feature type="compositionally biased region" description="Basic and acidic residues" evidence="5">
    <location>
        <begin position="89"/>
        <end position="98"/>
    </location>
</feature>
<dbReference type="InterPro" id="IPR007343">
    <property type="entry name" value="Uncharacterised_pept_Zn_put"/>
</dbReference>
<dbReference type="PANTHER" id="PTHR30168">
    <property type="entry name" value="PUTATIVE MEMBRANE PROTEIN YPFJ"/>
    <property type="match status" value="1"/>
</dbReference>
<evidence type="ECO:0000256" key="2">
    <source>
        <dbReference type="ARBA" id="ARBA00022692"/>
    </source>
</evidence>
<comment type="subcellular location">
    <subcellularLocation>
        <location evidence="1">Membrane</location>
        <topology evidence="1">Single-pass membrane protein</topology>
    </subcellularLocation>
</comment>
<dbReference type="RefSeq" id="WP_046478496.1">
    <property type="nucleotide sequence ID" value="NZ_LN829118.1"/>
</dbReference>
<evidence type="ECO:0000256" key="4">
    <source>
        <dbReference type="ARBA" id="ARBA00023136"/>
    </source>
</evidence>
<dbReference type="KEGG" id="fil:BN1229_v1_2658"/>
<evidence type="ECO:0000256" key="6">
    <source>
        <dbReference type="SAM" id="Phobius"/>
    </source>
</evidence>